<sequence length="326" mass="35346">MYLSGCVPIWCSPFDMAIMDILYWKGIESLSFMNMCFGARKLTSVYQTPPMALKYHSGALLEGDLHISVLWYGKFSPAQKSIVVDFLLSLNPHDQQKVVRSSAPTSVSQWWQTIEIYIKKAGRKETHILLSDQVTDENCSMGKTLQRSKISELAQRVNSKSGGLALVLTAEDVAVEGFCMSNCGFHGSNSIEKSAFIWVGNSVTQCPGQCAWPFHQPIYGPQNAPLGAPNGDVGVDGMVVNIASLLAGTVTNPFGRGYFQGSADAPLEVASACTGMYGKGAYPGYAGELLLDSSTRASYNAQGVNGRKYLLPALFNPYTLECSTLM</sequence>
<evidence type="ECO:0000256" key="1">
    <source>
        <dbReference type="ARBA" id="ARBA00004271"/>
    </source>
</evidence>
<reference evidence="6 7" key="1">
    <citation type="submission" date="2019-09" db="EMBL/GenBank/DDBJ databases">
        <title>A chromosome-level genome assembly of the Chinese tupelo Nyssa sinensis.</title>
        <authorList>
            <person name="Yang X."/>
            <person name="Kang M."/>
            <person name="Yang Y."/>
            <person name="Xiong H."/>
            <person name="Wang M."/>
            <person name="Zhang Z."/>
            <person name="Wang Z."/>
            <person name="Wu H."/>
            <person name="Ma T."/>
            <person name="Liu J."/>
            <person name="Xi Z."/>
        </authorList>
    </citation>
    <scope>NUCLEOTIDE SEQUENCE [LARGE SCALE GENOMIC DNA]</scope>
    <source>
        <strain evidence="6">J267</strain>
        <tissue evidence="6">Leaf</tissue>
    </source>
</reference>
<evidence type="ECO:0000256" key="5">
    <source>
        <dbReference type="ARBA" id="ARBA00023591"/>
    </source>
</evidence>
<evidence type="ECO:0000256" key="2">
    <source>
        <dbReference type="ARBA" id="ARBA00022523"/>
    </source>
</evidence>
<comment type="subcellular location">
    <subcellularLocation>
        <location evidence="1">Secreted</location>
        <location evidence="1">Extracellular space</location>
        <location evidence="1">Apoplast</location>
    </subcellularLocation>
</comment>
<dbReference type="OrthoDB" id="2017091at2759"/>
<keyword evidence="2" id="KW-0052">Apoplast</keyword>
<dbReference type="PANTHER" id="PTHR31279">
    <property type="entry name" value="PROTEIN EXORDIUM-LIKE 5"/>
    <property type="match status" value="1"/>
</dbReference>
<proteinExistence type="inferred from homology"/>
<dbReference type="EMBL" id="CM018038">
    <property type="protein sequence ID" value="KAA8538108.1"/>
    <property type="molecule type" value="Genomic_DNA"/>
</dbReference>
<evidence type="ECO:0000313" key="6">
    <source>
        <dbReference type="EMBL" id="KAA8538108.1"/>
    </source>
</evidence>
<accession>A0A5J5B676</accession>
<organism evidence="6 7">
    <name type="scientific">Nyssa sinensis</name>
    <dbReference type="NCBI Taxonomy" id="561372"/>
    <lineage>
        <taxon>Eukaryota</taxon>
        <taxon>Viridiplantae</taxon>
        <taxon>Streptophyta</taxon>
        <taxon>Embryophyta</taxon>
        <taxon>Tracheophyta</taxon>
        <taxon>Spermatophyta</taxon>
        <taxon>Magnoliopsida</taxon>
        <taxon>eudicotyledons</taxon>
        <taxon>Gunneridae</taxon>
        <taxon>Pentapetalae</taxon>
        <taxon>asterids</taxon>
        <taxon>Cornales</taxon>
        <taxon>Nyssaceae</taxon>
        <taxon>Nyssa</taxon>
    </lineage>
</organism>
<evidence type="ECO:0000256" key="3">
    <source>
        <dbReference type="ARBA" id="ARBA00022525"/>
    </source>
</evidence>
<dbReference type="InterPro" id="IPR006766">
    <property type="entry name" value="EXORDIUM-like"/>
</dbReference>
<dbReference type="Pfam" id="PF04674">
    <property type="entry name" value="Phi_1"/>
    <property type="match status" value="1"/>
</dbReference>
<dbReference type="PANTHER" id="PTHR31279:SF73">
    <property type="entry name" value="OS10G0376400 PROTEIN"/>
    <property type="match status" value="1"/>
</dbReference>
<dbReference type="GO" id="GO:0048046">
    <property type="term" value="C:apoplast"/>
    <property type="evidence" value="ECO:0007669"/>
    <property type="project" value="UniProtKB-SubCell"/>
</dbReference>
<name>A0A5J5B676_9ASTE</name>
<evidence type="ECO:0000256" key="4">
    <source>
        <dbReference type="ARBA" id="ARBA00022729"/>
    </source>
</evidence>
<keyword evidence="7" id="KW-1185">Reference proteome</keyword>
<evidence type="ECO:0000313" key="7">
    <source>
        <dbReference type="Proteomes" id="UP000325577"/>
    </source>
</evidence>
<keyword evidence="3" id="KW-0964">Secreted</keyword>
<gene>
    <name evidence="6" type="ORF">F0562_027716</name>
</gene>
<dbReference type="AlphaFoldDB" id="A0A5J5B676"/>
<dbReference type="Proteomes" id="UP000325577">
    <property type="component" value="Linkage Group LG15"/>
</dbReference>
<protein>
    <submittedName>
        <fullName evidence="6">Uncharacterized protein</fullName>
    </submittedName>
</protein>
<keyword evidence="4" id="KW-0732">Signal</keyword>
<comment type="similarity">
    <text evidence="5">Belongs to the EXORDIUM family.</text>
</comment>